<proteinExistence type="predicted"/>
<organism evidence="2 3">
    <name type="scientific">Teredinibacter turnerae (strain ATCC 39867 / T7901)</name>
    <dbReference type="NCBI Taxonomy" id="377629"/>
    <lineage>
        <taxon>Bacteria</taxon>
        <taxon>Pseudomonadati</taxon>
        <taxon>Pseudomonadota</taxon>
        <taxon>Gammaproteobacteria</taxon>
        <taxon>Cellvibrionales</taxon>
        <taxon>Cellvibrionaceae</taxon>
        <taxon>Teredinibacter</taxon>
    </lineage>
</organism>
<dbReference type="HOGENOM" id="CLU_110454_2_2_6"/>
<dbReference type="CDD" id="cd11537">
    <property type="entry name" value="NTP-PPase_RS21-C6_like"/>
    <property type="match status" value="1"/>
</dbReference>
<dbReference type="InterPro" id="IPR025984">
    <property type="entry name" value="DCTPP"/>
</dbReference>
<dbReference type="AlphaFoldDB" id="C5BNR2"/>
<dbReference type="SUPFAM" id="SSF101386">
    <property type="entry name" value="all-alpha NTP pyrophosphatases"/>
    <property type="match status" value="1"/>
</dbReference>
<dbReference type="OrthoDB" id="9791898at2"/>
<dbReference type="EMBL" id="CP001614">
    <property type="protein sequence ID" value="ACR11442.1"/>
    <property type="molecule type" value="Genomic_DNA"/>
</dbReference>
<keyword evidence="3" id="KW-1185">Reference proteome</keyword>
<accession>C5BNR2</accession>
<dbReference type="InterPro" id="IPR052555">
    <property type="entry name" value="dCTP_Pyrophosphatase"/>
</dbReference>
<name>C5BNR2_TERTT</name>
<feature type="region of interest" description="Disordered" evidence="1">
    <location>
        <begin position="100"/>
        <end position="122"/>
    </location>
</feature>
<dbReference type="PIRSF" id="PIRSF029826">
    <property type="entry name" value="UCP029826_pph"/>
    <property type="match status" value="1"/>
</dbReference>
<protein>
    <submittedName>
        <fullName evidence="2">MazG nucleotide pyrophosphohydrolase</fullName>
    </submittedName>
</protein>
<dbReference type="PANTHER" id="PTHR46523">
    <property type="entry name" value="DCTP PYROPHOSPHATASE 1"/>
    <property type="match status" value="1"/>
</dbReference>
<dbReference type="RefSeq" id="WP_015817554.1">
    <property type="nucleotide sequence ID" value="NC_012997.1"/>
</dbReference>
<dbReference type="GO" id="GO:0009143">
    <property type="term" value="P:nucleoside triphosphate catabolic process"/>
    <property type="evidence" value="ECO:0007669"/>
    <property type="project" value="InterPro"/>
</dbReference>
<evidence type="ECO:0000256" key="1">
    <source>
        <dbReference type="SAM" id="MobiDB-lite"/>
    </source>
</evidence>
<evidence type="ECO:0000313" key="2">
    <source>
        <dbReference type="EMBL" id="ACR11442.1"/>
    </source>
</evidence>
<evidence type="ECO:0000313" key="3">
    <source>
        <dbReference type="Proteomes" id="UP000009080"/>
    </source>
</evidence>
<dbReference type="eggNOG" id="COG1694">
    <property type="taxonomic scope" value="Bacteria"/>
</dbReference>
<dbReference type="GO" id="GO:0047429">
    <property type="term" value="F:nucleoside triphosphate diphosphatase activity"/>
    <property type="evidence" value="ECO:0007669"/>
    <property type="project" value="InterPro"/>
</dbReference>
<dbReference type="Pfam" id="PF12643">
    <property type="entry name" value="MazG-like"/>
    <property type="match status" value="1"/>
</dbReference>
<dbReference type="KEGG" id="ttu:TERTU_0636"/>
<dbReference type="Gene3D" id="1.10.287.1080">
    <property type="entry name" value="MazG-like"/>
    <property type="match status" value="1"/>
</dbReference>
<sequence>MSTKPRQFASIDELQTYLLSYAKERDWEQFHAPKNLVMALSVEVAELTEHFQWLSEEQSKTLGPDKLAEVTAEMADVFMYLARLAQVLDVDILAACAAKSEDNEQRYPPDKVRGSAKKYSEY</sequence>
<dbReference type="PANTHER" id="PTHR46523:SF1">
    <property type="entry name" value="DCTP PYROPHOSPHATASE 1"/>
    <property type="match status" value="1"/>
</dbReference>
<gene>
    <name evidence="2" type="ordered locus">TERTU_0636</name>
</gene>
<reference evidence="2 3" key="1">
    <citation type="journal article" date="2009" name="PLoS ONE">
        <title>The complete genome of Teredinibacter turnerae T7901: an intracellular endosymbiont of marine wood-boring bivalves (shipworms).</title>
        <authorList>
            <person name="Yang J.C."/>
            <person name="Madupu R."/>
            <person name="Durkin A.S."/>
            <person name="Ekborg N.A."/>
            <person name="Pedamallu C.S."/>
            <person name="Hostetler J.B."/>
            <person name="Radune D."/>
            <person name="Toms B.S."/>
            <person name="Henrissat B."/>
            <person name="Coutinho P.M."/>
            <person name="Schwarz S."/>
            <person name="Field L."/>
            <person name="Trindade-Silva A.E."/>
            <person name="Soares C.A.G."/>
            <person name="Elshahawi S."/>
            <person name="Hanora A."/>
            <person name="Schmidt E.W."/>
            <person name="Haygood M.G."/>
            <person name="Posfai J."/>
            <person name="Benner J."/>
            <person name="Madinger C."/>
            <person name="Nove J."/>
            <person name="Anton B."/>
            <person name="Chaudhary K."/>
            <person name="Foster J."/>
            <person name="Holman A."/>
            <person name="Kumar S."/>
            <person name="Lessard P.A."/>
            <person name="Luyten Y.A."/>
            <person name="Slatko B."/>
            <person name="Wood N."/>
            <person name="Wu B."/>
            <person name="Teplitski M."/>
            <person name="Mougous J.D."/>
            <person name="Ward N."/>
            <person name="Eisen J.A."/>
            <person name="Badger J.H."/>
            <person name="Distel D.L."/>
        </authorList>
    </citation>
    <scope>NUCLEOTIDE SEQUENCE [LARGE SCALE GENOMIC DNA]</scope>
    <source>
        <strain evidence="3">ATCC 39867 / T7901</strain>
    </source>
</reference>
<dbReference type="Proteomes" id="UP000009080">
    <property type="component" value="Chromosome"/>
</dbReference>